<dbReference type="RefSeq" id="WP_088864015.1">
    <property type="nucleotide sequence ID" value="NZ_CP015101.1"/>
</dbReference>
<protein>
    <submittedName>
        <fullName evidence="1">Uncharacterized protein</fullName>
    </submittedName>
</protein>
<sequence length="87" mass="10514">MPVITIWVNVPENADPEELKRLLELELIRRELVKERKRPKDDFRKLRGILGKAEFEEMKAYELEAEFGDLYRCKRHIQLLLVEYITE</sequence>
<dbReference type="AlphaFoldDB" id="A0A2Z2MGW6"/>
<gene>
    <name evidence="1" type="ORF">A3L01_00750</name>
</gene>
<dbReference type="KEGG" id="tbs:A3L01_00750"/>
<proteinExistence type="predicted"/>
<name>A0A2Z2MGW6_9EURY</name>
<dbReference type="OrthoDB" id="102221at2157"/>
<dbReference type="GeneID" id="33325255"/>
<organism evidence="1 2">
    <name type="scientific">Thermococcus barossii</name>
    <dbReference type="NCBI Taxonomy" id="54077"/>
    <lineage>
        <taxon>Archaea</taxon>
        <taxon>Methanobacteriati</taxon>
        <taxon>Methanobacteriota</taxon>
        <taxon>Thermococci</taxon>
        <taxon>Thermococcales</taxon>
        <taxon>Thermococcaceae</taxon>
        <taxon>Thermococcus</taxon>
    </lineage>
</organism>
<evidence type="ECO:0000313" key="2">
    <source>
        <dbReference type="Proteomes" id="UP000250272"/>
    </source>
</evidence>
<dbReference type="Proteomes" id="UP000250272">
    <property type="component" value="Chromosome"/>
</dbReference>
<keyword evidence="2" id="KW-1185">Reference proteome</keyword>
<accession>A0A2Z2MGW6</accession>
<dbReference type="EMBL" id="CP015101">
    <property type="protein sequence ID" value="ASJ03965.1"/>
    <property type="molecule type" value="Genomic_DNA"/>
</dbReference>
<reference evidence="1 2" key="1">
    <citation type="submission" date="2016-04" db="EMBL/GenBank/DDBJ databases">
        <title>Complete genome sequence of Thermococcus barossii type strain SHCK-94.</title>
        <authorList>
            <person name="Oger P.M."/>
        </authorList>
    </citation>
    <scope>NUCLEOTIDE SEQUENCE [LARGE SCALE GENOMIC DNA]</scope>
    <source>
        <strain evidence="1 2">SHCK-94</strain>
    </source>
</reference>
<evidence type="ECO:0000313" key="1">
    <source>
        <dbReference type="EMBL" id="ASJ03965.1"/>
    </source>
</evidence>